<protein>
    <recommendedName>
        <fullName evidence="2">DUF218 domain-containing protein</fullName>
    </recommendedName>
</protein>
<dbReference type="InterPro" id="IPR051599">
    <property type="entry name" value="Cell_Envelope_Assoc"/>
</dbReference>
<accession>A0A1F6G0P3</accession>
<organism evidence="3 4">
    <name type="scientific">Candidatus Kaiserbacteria bacterium RIFCSPLOWO2_12_FULL_53_8</name>
    <dbReference type="NCBI Taxonomy" id="1798529"/>
    <lineage>
        <taxon>Bacteria</taxon>
        <taxon>Candidatus Kaiseribacteriota</taxon>
    </lineage>
</organism>
<name>A0A1F6G0P3_9BACT</name>
<gene>
    <name evidence="3" type="ORF">A3H16_00315</name>
</gene>
<evidence type="ECO:0000259" key="2">
    <source>
        <dbReference type="Pfam" id="PF02698"/>
    </source>
</evidence>
<keyword evidence="1" id="KW-0472">Membrane</keyword>
<dbReference type="InterPro" id="IPR003848">
    <property type="entry name" value="DUF218"/>
</dbReference>
<dbReference type="Pfam" id="PF02698">
    <property type="entry name" value="DUF218"/>
    <property type="match status" value="1"/>
</dbReference>
<reference evidence="3 4" key="1">
    <citation type="journal article" date="2016" name="Nat. Commun.">
        <title>Thousands of microbial genomes shed light on interconnected biogeochemical processes in an aquifer system.</title>
        <authorList>
            <person name="Anantharaman K."/>
            <person name="Brown C.T."/>
            <person name="Hug L.A."/>
            <person name="Sharon I."/>
            <person name="Castelle C.J."/>
            <person name="Probst A.J."/>
            <person name="Thomas B.C."/>
            <person name="Singh A."/>
            <person name="Wilkins M.J."/>
            <person name="Karaoz U."/>
            <person name="Brodie E.L."/>
            <person name="Williams K.H."/>
            <person name="Hubbard S.S."/>
            <person name="Banfield J.F."/>
        </authorList>
    </citation>
    <scope>NUCLEOTIDE SEQUENCE [LARGE SCALE GENOMIC DNA]</scope>
</reference>
<dbReference type="GO" id="GO:0005886">
    <property type="term" value="C:plasma membrane"/>
    <property type="evidence" value="ECO:0007669"/>
    <property type="project" value="TreeGrafter"/>
</dbReference>
<feature type="transmembrane region" description="Helical" evidence="1">
    <location>
        <begin position="21"/>
        <end position="44"/>
    </location>
</feature>
<feature type="domain" description="DUF218" evidence="2">
    <location>
        <begin position="64"/>
        <end position="177"/>
    </location>
</feature>
<dbReference type="AlphaFoldDB" id="A0A1F6G0P3"/>
<sequence>MAAFSVPENATMILSMGLIRAYYRLAIVVVLALVAIAMVIPMTMRLAVEPFMFASIDKVPQTEVALVLGASVRRGVPSPVLALRADTAIALYKAGKVSKILVTGDNGALSHDEVTPVRKYLLDAGIPTQDIFLDHAGFDTYSSMYRARDVFETLSITIVTQDFHLPRALWIARHLGIAAYGLTAEGG</sequence>
<dbReference type="EMBL" id="MFMQ01000043">
    <property type="protein sequence ID" value="OGG91677.1"/>
    <property type="molecule type" value="Genomic_DNA"/>
</dbReference>
<evidence type="ECO:0000256" key="1">
    <source>
        <dbReference type="SAM" id="Phobius"/>
    </source>
</evidence>
<dbReference type="PANTHER" id="PTHR30336">
    <property type="entry name" value="INNER MEMBRANE PROTEIN, PROBABLE PERMEASE"/>
    <property type="match status" value="1"/>
</dbReference>
<dbReference type="PANTHER" id="PTHR30336:SF6">
    <property type="entry name" value="INTEGRAL MEMBRANE PROTEIN"/>
    <property type="match status" value="1"/>
</dbReference>
<keyword evidence="1" id="KW-0812">Transmembrane</keyword>
<evidence type="ECO:0000313" key="4">
    <source>
        <dbReference type="Proteomes" id="UP000178601"/>
    </source>
</evidence>
<keyword evidence="1" id="KW-1133">Transmembrane helix</keyword>
<comment type="caution">
    <text evidence="3">The sequence shown here is derived from an EMBL/GenBank/DDBJ whole genome shotgun (WGS) entry which is preliminary data.</text>
</comment>
<evidence type="ECO:0000313" key="3">
    <source>
        <dbReference type="EMBL" id="OGG91677.1"/>
    </source>
</evidence>
<dbReference type="CDD" id="cd06259">
    <property type="entry name" value="YdcF-like"/>
    <property type="match status" value="1"/>
</dbReference>
<proteinExistence type="predicted"/>
<dbReference type="Proteomes" id="UP000178601">
    <property type="component" value="Unassembled WGS sequence"/>
</dbReference>